<comment type="cofactor">
    <cofactor evidence="1">
        <name>[3Fe-4S] cluster</name>
        <dbReference type="ChEBI" id="CHEBI:21137"/>
    </cofactor>
</comment>
<keyword evidence="3 8" id="KW-0479">Metal-binding</keyword>
<dbReference type="GO" id="GO:0009055">
    <property type="term" value="F:electron transfer activity"/>
    <property type="evidence" value="ECO:0007669"/>
    <property type="project" value="UniProtKB-UniRule"/>
</dbReference>
<dbReference type="GO" id="GO:0005506">
    <property type="term" value="F:iron ion binding"/>
    <property type="evidence" value="ECO:0007669"/>
    <property type="project" value="UniProtKB-UniRule"/>
</dbReference>
<evidence type="ECO:0000256" key="5">
    <source>
        <dbReference type="ARBA" id="ARBA00023004"/>
    </source>
</evidence>
<dbReference type="Proteomes" id="UP000653411">
    <property type="component" value="Unassembled WGS sequence"/>
</dbReference>
<dbReference type="RefSeq" id="WP_308426612.1">
    <property type="nucleotide sequence ID" value="NZ_BMML01000074.1"/>
</dbReference>
<dbReference type="Pfam" id="PF13370">
    <property type="entry name" value="Fer4_13"/>
    <property type="match status" value="1"/>
</dbReference>
<evidence type="ECO:0000256" key="8">
    <source>
        <dbReference type="RuleBase" id="RU368020"/>
    </source>
</evidence>
<evidence type="ECO:0000256" key="3">
    <source>
        <dbReference type="ARBA" id="ARBA00022723"/>
    </source>
</evidence>
<name>A0A917XPN9_9ACTN</name>
<keyword evidence="10" id="KW-1185">Reference proteome</keyword>
<reference evidence="9" key="2">
    <citation type="submission" date="2020-09" db="EMBL/GenBank/DDBJ databases">
        <authorList>
            <person name="Sun Q."/>
            <person name="Zhou Y."/>
        </authorList>
    </citation>
    <scope>NUCLEOTIDE SEQUENCE</scope>
    <source>
        <strain evidence="9">CGMCC 4.7110</strain>
    </source>
</reference>
<keyword evidence="2 8" id="KW-0813">Transport</keyword>
<organism evidence="9 10">
    <name type="scientific">Streptomyces fuscichromogenes</name>
    <dbReference type="NCBI Taxonomy" id="1324013"/>
    <lineage>
        <taxon>Bacteria</taxon>
        <taxon>Bacillati</taxon>
        <taxon>Actinomycetota</taxon>
        <taxon>Actinomycetes</taxon>
        <taxon>Kitasatosporales</taxon>
        <taxon>Streptomycetaceae</taxon>
        <taxon>Streptomyces</taxon>
    </lineage>
</organism>
<dbReference type="PANTHER" id="PTHR36923">
    <property type="entry name" value="FERREDOXIN"/>
    <property type="match status" value="1"/>
</dbReference>
<accession>A0A917XPN9</accession>
<dbReference type="InterPro" id="IPR001080">
    <property type="entry name" value="3Fe4S_ferredoxin"/>
</dbReference>
<gene>
    <name evidence="9" type="primary">fer</name>
    <name evidence="9" type="ORF">GCM10011578_101010</name>
</gene>
<evidence type="ECO:0000313" key="10">
    <source>
        <dbReference type="Proteomes" id="UP000653411"/>
    </source>
</evidence>
<evidence type="ECO:0000256" key="6">
    <source>
        <dbReference type="ARBA" id="ARBA00023014"/>
    </source>
</evidence>
<comment type="caution">
    <text evidence="9">The sequence shown here is derived from an EMBL/GenBank/DDBJ whole genome shotgun (WGS) entry which is preliminary data.</text>
</comment>
<dbReference type="InterPro" id="IPR051269">
    <property type="entry name" value="Fe-S_cluster_ET"/>
</dbReference>
<evidence type="ECO:0000256" key="7">
    <source>
        <dbReference type="ARBA" id="ARBA00023291"/>
    </source>
</evidence>
<proteinExistence type="predicted"/>
<keyword evidence="4 8" id="KW-0249">Electron transport</keyword>
<comment type="function">
    <text evidence="8">Ferredoxins are iron-sulfur proteins that transfer electrons in a wide variety of metabolic reactions.</text>
</comment>
<keyword evidence="5 8" id="KW-0408">Iron</keyword>
<dbReference type="PRINTS" id="PR00352">
    <property type="entry name" value="3FE4SFRDOXIN"/>
</dbReference>
<dbReference type="SUPFAM" id="SSF54862">
    <property type="entry name" value="4Fe-4S ferredoxins"/>
    <property type="match status" value="1"/>
</dbReference>
<dbReference type="Gene3D" id="3.30.70.20">
    <property type="match status" value="1"/>
</dbReference>
<dbReference type="EMBL" id="BMML01000074">
    <property type="protein sequence ID" value="GGN47413.1"/>
    <property type="molecule type" value="Genomic_DNA"/>
</dbReference>
<evidence type="ECO:0000256" key="2">
    <source>
        <dbReference type="ARBA" id="ARBA00022448"/>
    </source>
</evidence>
<dbReference type="AlphaFoldDB" id="A0A917XPN9"/>
<reference evidence="9" key="1">
    <citation type="journal article" date="2014" name="Int. J. Syst. Evol. Microbiol.">
        <title>Complete genome sequence of Corynebacterium casei LMG S-19264T (=DSM 44701T), isolated from a smear-ripened cheese.</title>
        <authorList>
            <consortium name="US DOE Joint Genome Institute (JGI-PGF)"/>
            <person name="Walter F."/>
            <person name="Albersmeier A."/>
            <person name="Kalinowski J."/>
            <person name="Ruckert C."/>
        </authorList>
    </citation>
    <scope>NUCLEOTIDE SEQUENCE</scope>
    <source>
        <strain evidence="9">CGMCC 4.7110</strain>
    </source>
</reference>
<keyword evidence="6 8" id="KW-0411">Iron-sulfur</keyword>
<evidence type="ECO:0000256" key="1">
    <source>
        <dbReference type="ARBA" id="ARBA00001927"/>
    </source>
</evidence>
<dbReference type="GO" id="GO:0051538">
    <property type="term" value="F:3 iron, 4 sulfur cluster binding"/>
    <property type="evidence" value="ECO:0007669"/>
    <property type="project" value="UniProtKB-KW"/>
</dbReference>
<evidence type="ECO:0000256" key="4">
    <source>
        <dbReference type="ARBA" id="ARBA00022982"/>
    </source>
</evidence>
<protein>
    <recommendedName>
        <fullName evidence="8">Ferredoxin</fullName>
    </recommendedName>
</protein>
<keyword evidence="7" id="KW-0003">3Fe-4S</keyword>
<dbReference type="PANTHER" id="PTHR36923:SF3">
    <property type="entry name" value="FERREDOXIN"/>
    <property type="match status" value="1"/>
</dbReference>
<sequence length="67" mass="7369">MTLRISVDQAECCASSMCVLVAPDLFDQRDEDGIAYVLRPQPGPEQHAEARDAARRCPSLAITVHED</sequence>
<evidence type="ECO:0000313" key="9">
    <source>
        <dbReference type="EMBL" id="GGN47413.1"/>
    </source>
</evidence>